<proteinExistence type="predicted"/>
<dbReference type="VEuPathDB" id="FungiDB:BO78DRAFT_394921"/>
<gene>
    <name evidence="1" type="ORF">BO78DRAFT_394921</name>
</gene>
<reference evidence="1 2" key="1">
    <citation type="submission" date="2018-02" db="EMBL/GenBank/DDBJ databases">
        <title>The genomes of Aspergillus section Nigri reveals drivers in fungal speciation.</title>
        <authorList>
            <consortium name="DOE Joint Genome Institute"/>
            <person name="Vesth T.C."/>
            <person name="Nybo J."/>
            <person name="Theobald S."/>
            <person name="Brandl J."/>
            <person name="Frisvad J.C."/>
            <person name="Nielsen K.F."/>
            <person name="Lyhne E.K."/>
            <person name="Kogle M.E."/>
            <person name="Kuo A."/>
            <person name="Riley R."/>
            <person name="Clum A."/>
            <person name="Nolan M."/>
            <person name="Lipzen A."/>
            <person name="Salamov A."/>
            <person name="Henrissat B."/>
            <person name="Wiebenga A."/>
            <person name="De vries R.P."/>
            <person name="Grigoriev I.V."/>
            <person name="Mortensen U.H."/>
            <person name="Andersen M.R."/>
            <person name="Baker S.E."/>
        </authorList>
    </citation>
    <scope>NUCLEOTIDE SEQUENCE [LARGE SCALE GENOMIC DNA]</scope>
    <source>
        <strain evidence="1 2">CBS 121057</strain>
    </source>
</reference>
<dbReference type="OrthoDB" id="4499616at2759"/>
<protein>
    <recommendedName>
        <fullName evidence="3">Fungal-type protein kinase domain-containing protein</fullName>
    </recommendedName>
</protein>
<accession>A0A319EGK6</accession>
<dbReference type="AlphaFoldDB" id="A0A319EGK6"/>
<sequence>MATQPVSAFYRHVALFSALSAVKPNSAEAPVSILWTNICIAFFPLTSGFKLSNKEPVLQDETQPDCVVFQVVMTNPALAVPHDSLDLAERQIFIVECKRPSKDTPAEWASARVQLAHYCEGNVNGTTRIFGATAVGTKVKFWRYDYPTLTTLVPGVDSYDLLDAPARYQAEQCLEYIRDNGWNWVQSGTVLP</sequence>
<evidence type="ECO:0008006" key="3">
    <source>
        <dbReference type="Google" id="ProtNLM"/>
    </source>
</evidence>
<dbReference type="Proteomes" id="UP000248423">
    <property type="component" value="Unassembled WGS sequence"/>
</dbReference>
<dbReference type="STRING" id="1448318.A0A319EGK6"/>
<keyword evidence="2" id="KW-1185">Reference proteome</keyword>
<organism evidence="1 2">
    <name type="scientific">Aspergillus sclerotiicarbonarius (strain CBS 121057 / IBT 28362)</name>
    <dbReference type="NCBI Taxonomy" id="1448318"/>
    <lineage>
        <taxon>Eukaryota</taxon>
        <taxon>Fungi</taxon>
        <taxon>Dikarya</taxon>
        <taxon>Ascomycota</taxon>
        <taxon>Pezizomycotina</taxon>
        <taxon>Eurotiomycetes</taxon>
        <taxon>Eurotiomycetidae</taxon>
        <taxon>Eurotiales</taxon>
        <taxon>Aspergillaceae</taxon>
        <taxon>Aspergillus</taxon>
        <taxon>Aspergillus subgen. Circumdati</taxon>
    </lineage>
</organism>
<evidence type="ECO:0000313" key="2">
    <source>
        <dbReference type="Proteomes" id="UP000248423"/>
    </source>
</evidence>
<name>A0A319EGK6_ASPSB</name>
<evidence type="ECO:0000313" key="1">
    <source>
        <dbReference type="EMBL" id="PYI09437.1"/>
    </source>
</evidence>
<dbReference type="EMBL" id="KZ826327">
    <property type="protein sequence ID" value="PYI09437.1"/>
    <property type="molecule type" value="Genomic_DNA"/>
</dbReference>